<protein>
    <submittedName>
        <fullName evidence="1">Uncharacterized protein</fullName>
    </submittedName>
</protein>
<sequence length="76" mass="8629">MTMESHVTAVCRSAIFHLRNTSRIRRYLTAAATEQVIHAFVTSRLDVGNALIYRRKYITAARLIDAAMKYSHATNC</sequence>
<comment type="caution">
    <text evidence="1">The sequence shown here is derived from an EMBL/GenBank/DDBJ whole genome shotgun (WGS) entry which is preliminary data.</text>
</comment>
<evidence type="ECO:0000313" key="2">
    <source>
        <dbReference type="Proteomes" id="UP001209878"/>
    </source>
</evidence>
<reference evidence="1" key="1">
    <citation type="journal article" date="2023" name="Mol. Biol. Evol.">
        <title>Third-Generation Sequencing Reveals the Adaptive Role of the Epigenome in Three Deep-Sea Polychaetes.</title>
        <authorList>
            <person name="Perez M."/>
            <person name="Aroh O."/>
            <person name="Sun Y."/>
            <person name="Lan Y."/>
            <person name="Juniper S.K."/>
            <person name="Young C.R."/>
            <person name="Angers B."/>
            <person name="Qian P.Y."/>
        </authorList>
    </citation>
    <scope>NUCLEOTIDE SEQUENCE</scope>
    <source>
        <strain evidence="1">R07B-5</strain>
    </source>
</reference>
<keyword evidence="2" id="KW-1185">Reference proteome</keyword>
<name>A0AAD9JYV4_RIDPI</name>
<dbReference type="Proteomes" id="UP001209878">
    <property type="component" value="Unassembled WGS sequence"/>
</dbReference>
<evidence type="ECO:0000313" key="1">
    <source>
        <dbReference type="EMBL" id="KAK2160993.1"/>
    </source>
</evidence>
<proteinExistence type="predicted"/>
<dbReference type="EMBL" id="JAODUO010001611">
    <property type="protein sequence ID" value="KAK2160993.1"/>
    <property type="molecule type" value="Genomic_DNA"/>
</dbReference>
<dbReference type="AlphaFoldDB" id="A0AAD9JYV4"/>
<accession>A0AAD9JYV4</accession>
<organism evidence="1 2">
    <name type="scientific">Ridgeia piscesae</name>
    <name type="common">Tubeworm</name>
    <dbReference type="NCBI Taxonomy" id="27915"/>
    <lineage>
        <taxon>Eukaryota</taxon>
        <taxon>Metazoa</taxon>
        <taxon>Spiralia</taxon>
        <taxon>Lophotrochozoa</taxon>
        <taxon>Annelida</taxon>
        <taxon>Polychaeta</taxon>
        <taxon>Sedentaria</taxon>
        <taxon>Canalipalpata</taxon>
        <taxon>Sabellida</taxon>
        <taxon>Siboglinidae</taxon>
        <taxon>Ridgeia</taxon>
    </lineage>
</organism>
<gene>
    <name evidence="1" type="ORF">NP493_1614g00010</name>
</gene>